<dbReference type="HOGENOM" id="CLU_1480738_0_0_10"/>
<evidence type="ECO:0000313" key="1">
    <source>
        <dbReference type="EMBL" id="EAR13984.1"/>
    </source>
</evidence>
<dbReference type="STRING" id="313594.PI23P_05782"/>
<reference evidence="1 2" key="1">
    <citation type="submission" date="2006-02" db="EMBL/GenBank/DDBJ databases">
        <authorList>
            <person name="Murray A."/>
            <person name="Staley J."/>
            <person name="Ferriera S."/>
            <person name="Johnson J."/>
            <person name="Kravitz S."/>
            <person name="Halpern A."/>
            <person name="Remington K."/>
            <person name="Beeson K."/>
            <person name="Tran B."/>
            <person name="Rogers Y.-H."/>
            <person name="Friedman R."/>
            <person name="Venter J.C."/>
        </authorList>
    </citation>
    <scope>NUCLEOTIDE SEQUENCE [LARGE SCALE GENOMIC DNA]</scope>
    <source>
        <strain evidence="1 2">23-P</strain>
    </source>
</reference>
<protein>
    <submittedName>
        <fullName evidence="1">Uncharacterized protein</fullName>
    </submittedName>
</protein>
<accession>A4BYE3</accession>
<evidence type="ECO:0000313" key="2">
    <source>
        <dbReference type="Proteomes" id="UP000003053"/>
    </source>
</evidence>
<proteinExistence type="predicted"/>
<organism evidence="1 2">
    <name type="scientific">Polaribacter irgensii 23-P</name>
    <dbReference type="NCBI Taxonomy" id="313594"/>
    <lineage>
        <taxon>Bacteria</taxon>
        <taxon>Pseudomonadati</taxon>
        <taxon>Bacteroidota</taxon>
        <taxon>Flavobacteriia</taxon>
        <taxon>Flavobacteriales</taxon>
        <taxon>Flavobacteriaceae</taxon>
    </lineage>
</organism>
<dbReference type="EMBL" id="AAOG01000001">
    <property type="protein sequence ID" value="EAR13984.1"/>
    <property type="molecule type" value="Genomic_DNA"/>
</dbReference>
<comment type="caution">
    <text evidence="1">The sequence shown here is derived from an EMBL/GenBank/DDBJ whole genome shotgun (WGS) entry which is preliminary data.</text>
</comment>
<sequence length="182" mass="20722">MILGFSVHSQTVSTEFRSQKLYIQKDTVQFDSVAINPSYFKVLDSLLKPIKKTAYHVNFNRATLYLQKEKHIEITIEYFRLPEFLTKTYTSYDENLILPNGTNTGKMYSLTTNKKPSDIKLFKDLQTKGFISRGITSGTNQNAVTNAALDIEISGKLSDKVTLSANIWDTNIHIQENGYPKI</sequence>
<dbReference type="AlphaFoldDB" id="A4BYE3"/>
<dbReference type="Proteomes" id="UP000003053">
    <property type="component" value="Unassembled WGS sequence"/>
</dbReference>
<gene>
    <name evidence="1" type="ORF">PI23P_05782</name>
</gene>
<name>A4BYE3_9FLAO</name>
<dbReference type="eggNOG" id="COG5448">
    <property type="taxonomic scope" value="Bacteria"/>
</dbReference>
<dbReference type="RefSeq" id="WP_004569782.1">
    <property type="nucleotide sequence ID" value="NZ_CH724148.1"/>
</dbReference>
<keyword evidence="2" id="KW-1185">Reference proteome</keyword>
<dbReference type="OrthoDB" id="9815802at2"/>